<evidence type="ECO:0000313" key="2">
    <source>
        <dbReference type="EMBL" id="MED6141335.1"/>
    </source>
</evidence>
<proteinExistence type="predicted"/>
<dbReference type="EMBL" id="JASCZI010063557">
    <property type="protein sequence ID" value="MED6141335.1"/>
    <property type="molecule type" value="Genomic_DNA"/>
</dbReference>
<feature type="non-terminal residue" evidence="2">
    <location>
        <position position="59"/>
    </location>
</feature>
<feature type="region of interest" description="Disordered" evidence="1">
    <location>
        <begin position="1"/>
        <end position="31"/>
    </location>
</feature>
<evidence type="ECO:0000256" key="1">
    <source>
        <dbReference type="SAM" id="MobiDB-lite"/>
    </source>
</evidence>
<comment type="caution">
    <text evidence="2">The sequence shown here is derived from an EMBL/GenBank/DDBJ whole genome shotgun (WGS) entry which is preliminary data.</text>
</comment>
<dbReference type="Proteomes" id="UP001341840">
    <property type="component" value="Unassembled WGS sequence"/>
</dbReference>
<protein>
    <submittedName>
        <fullName evidence="2">Uncharacterized protein</fullName>
    </submittedName>
</protein>
<sequence>QSSEQKWLKRARGMRRSQAKPKRPFLDPVRTHPRASAYAPIALGGTPILGFGANASTGF</sequence>
<feature type="compositionally biased region" description="Basic residues" evidence="1">
    <location>
        <begin position="8"/>
        <end position="23"/>
    </location>
</feature>
<feature type="non-terminal residue" evidence="2">
    <location>
        <position position="1"/>
    </location>
</feature>
<evidence type="ECO:0000313" key="3">
    <source>
        <dbReference type="Proteomes" id="UP001341840"/>
    </source>
</evidence>
<accession>A0ABU6SZ05</accession>
<keyword evidence="3" id="KW-1185">Reference proteome</keyword>
<organism evidence="2 3">
    <name type="scientific">Stylosanthes scabra</name>
    <dbReference type="NCBI Taxonomy" id="79078"/>
    <lineage>
        <taxon>Eukaryota</taxon>
        <taxon>Viridiplantae</taxon>
        <taxon>Streptophyta</taxon>
        <taxon>Embryophyta</taxon>
        <taxon>Tracheophyta</taxon>
        <taxon>Spermatophyta</taxon>
        <taxon>Magnoliopsida</taxon>
        <taxon>eudicotyledons</taxon>
        <taxon>Gunneridae</taxon>
        <taxon>Pentapetalae</taxon>
        <taxon>rosids</taxon>
        <taxon>fabids</taxon>
        <taxon>Fabales</taxon>
        <taxon>Fabaceae</taxon>
        <taxon>Papilionoideae</taxon>
        <taxon>50 kb inversion clade</taxon>
        <taxon>dalbergioids sensu lato</taxon>
        <taxon>Dalbergieae</taxon>
        <taxon>Pterocarpus clade</taxon>
        <taxon>Stylosanthes</taxon>
    </lineage>
</organism>
<name>A0ABU6SZ05_9FABA</name>
<gene>
    <name evidence="2" type="ORF">PIB30_102359</name>
</gene>
<reference evidence="2 3" key="1">
    <citation type="journal article" date="2023" name="Plants (Basel)">
        <title>Bridging the Gap: Combining Genomics and Transcriptomics Approaches to Understand Stylosanthes scabra, an Orphan Legume from the Brazilian Caatinga.</title>
        <authorList>
            <person name="Ferreira-Neto J.R.C."/>
            <person name="da Silva M.D."/>
            <person name="Binneck E."/>
            <person name="de Melo N.F."/>
            <person name="da Silva R.H."/>
            <person name="de Melo A.L.T.M."/>
            <person name="Pandolfi V."/>
            <person name="Bustamante F.O."/>
            <person name="Brasileiro-Vidal A.C."/>
            <person name="Benko-Iseppon A.M."/>
        </authorList>
    </citation>
    <scope>NUCLEOTIDE SEQUENCE [LARGE SCALE GENOMIC DNA]</scope>
    <source>
        <tissue evidence="2">Leaves</tissue>
    </source>
</reference>